<organism evidence="2 3">
    <name type="scientific">Roseivirga thermotolerans</name>
    <dbReference type="NCBI Taxonomy" id="1758176"/>
    <lineage>
        <taxon>Bacteria</taxon>
        <taxon>Pseudomonadati</taxon>
        <taxon>Bacteroidota</taxon>
        <taxon>Cytophagia</taxon>
        <taxon>Cytophagales</taxon>
        <taxon>Roseivirgaceae</taxon>
        <taxon>Roseivirga</taxon>
    </lineage>
</organism>
<sequence length="228" mass="26742">MITKDEQHTIEQYLKTIGINTMEFFEEMYDHICTSFENRKDKSQGIDAHIRDVVQPSFGGVNGIIKIRDQRTKARIRLVRKRFGQIFISYFLGWPNVLITFGVILGCWTLSQLFGIKTLITISSICFIFIPLTFFFGKWIQFWRKCKKAGKVYRTSEVYQIFTPFMALALQVPNMTIQSWNMFADKDIYGSLFIHPEICIPLSIIMLISFFTLSKLYKEEFIIKTSFN</sequence>
<keyword evidence="3" id="KW-1185">Reference proteome</keyword>
<evidence type="ECO:0000313" key="2">
    <source>
        <dbReference type="EMBL" id="GHE70794.1"/>
    </source>
</evidence>
<name>A0ABQ3I7A5_9BACT</name>
<feature type="transmembrane region" description="Helical" evidence="1">
    <location>
        <begin position="87"/>
        <end position="108"/>
    </location>
</feature>
<proteinExistence type="predicted"/>
<gene>
    <name evidence="2" type="ORF">GCM10011340_28180</name>
</gene>
<feature type="transmembrane region" description="Helical" evidence="1">
    <location>
        <begin position="192"/>
        <end position="213"/>
    </location>
</feature>
<dbReference type="EMBL" id="BNAG01000004">
    <property type="protein sequence ID" value="GHE70794.1"/>
    <property type="molecule type" value="Genomic_DNA"/>
</dbReference>
<feature type="transmembrane region" description="Helical" evidence="1">
    <location>
        <begin position="114"/>
        <end position="137"/>
    </location>
</feature>
<dbReference type="RefSeq" id="WP_189630933.1">
    <property type="nucleotide sequence ID" value="NZ_BNAG01000004.1"/>
</dbReference>
<keyword evidence="1" id="KW-1133">Transmembrane helix</keyword>
<dbReference type="Proteomes" id="UP000658258">
    <property type="component" value="Unassembled WGS sequence"/>
</dbReference>
<comment type="caution">
    <text evidence="2">The sequence shown here is derived from an EMBL/GenBank/DDBJ whole genome shotgun (WGS) entry which is preliminary data.</text>
</comment>
<reference evidence="3" key="1">
    <citation type="journal article" date="2019" name="Int. J. Syst. Evol. Microbiol.">
        <title>The Global Catalogue of Microorganisms (GCM) 10K type strain sequencing project: providing services to taxonomists for standard genome sequencing and annotation.</title>
        <authorList>
            <consortium name="The Broad Institute Genomics Platform"/>
            <consortium name="The Broad Institute Genome Sequencing Center for Infectious Disease"/>
            <person name="Wu L."/>
            <person name="Ma J."/>
        </authorList>
    </citation>
    <scope>NUCLEOTIDE SEQUENCE [LARGE SCALE GENOMIC DNA]</scope>
    <source>
        <strain evidence="3">CGMCC 1.15111</strain>
    </source>
</reference>
<keyword evidence="1" id="KW-0472">Membrane</keyword>
<evidence type="ECO:0000313" key="3">
    <source>
        <dbReference type="Proteomes" id="UP000658258"/>
    </source>
</evidence>
<protein>
    <submittedName>
        <fullName evidence="2">Uncharacterized protein</fullName>
    </submittedName>
</protein>
<accession>A0ABQ3I7A5</accession>
<keyword evidence="1" id="KW-0812">Transmembrane</keyword>
<evidence type="ECO:0000256" key="1">
    <source>
        <dbReference type="SAM" id="Phobius"/>
    </source>
</evidence>
<feature type="transmembrane region" description="Helical" evidence="1">
    <location>
        <begin position="158"/>
        <end position="180"/>
    </location>
</feature>